<dbReference type="PANTHER" id="PTHR11733">
    <property type="entry name" value="ZINC METALLOPROTEASE FAMILY M13 NEPRILYSIN-RELATED"/>
    <property type="match status" value="1"/>
</dbReference>
<dbReference type="InterPro" id="IPR036179">
    <property type="entry name" value="Ig-like_dom_sf"/>
</dbReference>
<feature type="transmembrane region" description="Helical" evidence="9">
    <location>
        <begin position="85"/>
        <end position="106"/>
    </location>
</feature>
<name>A0AAE0SUF5_9BIVA</name>
<dbReference type="GO" id="GO:0004222">
    <property type="term" value="F:metalloendopeptidase activity"/>
    <property type="evidence" value="ECO:0007669"/>
    <property type="project" value="InterPro"/>
</dbReference>
<keyword evidence="2" id="KW-0645">Protease</keyword>
<dbReference type="SUPFAM" id="SSF55486">
    <property type="entry name" value="Metalloproteases ('zincins'), catalytic domain"/>
    <property type="match status" value="1"/>
</dbReference>
<keyword evidence="9" id="KW-1133">Transmembrane helix</keyword>
<organism evidence="11 12">
    <name type="scientific">Potamilus streckersoni</name>
    <dbReference type="NCBI Taxonomy" id="2493646"/>
    <lineage>
        <taxon>Eukaryota</taxon>
        <taxon>Metazoa</taxon>
        <taxon>Spiralia</taxon>
        <taxon>Lophotrochozoa</taxon>
        <taxon>Mollusca</taxon>
        <taxon>Bivalvia</taxon>
        <taxon>Autobranchia</taxon>
        <taxon>Heteroconchia</taxon>
        <taxon>Palaeoheterodonta</taxon>
        <taxon>Unionida</taxon>
        <taxon>Unionoidea</taxon>
        <taxon>Unionidae</taxon>
        <taxon>Ambleminae</taxon>
        <taxon>Lampsilini</taxon>
        <taxon>Potamilus</taxon>
    </lineage>
</organism>
<evidence type="ECO:0000256" key="3">
    <source>
        <dbReference type="ARBA" id="ARBA00022723"/>
    </source>
</evidence>
<dbReference type="PANTHER" id="PTHR11733:SF238">
    <property type="entry name" value="FI07649P-RELATED"/>
    <property type="match status" value="1"/>
</dbReference>
<evidence type="ECO:0000256" key="7">
    <source>
        <dbReference type="ARBA" id="ARBA00023157"/>
    </source>
</evidence>
<evidence type="ECO:0000256" key="1">
    <source>
        <dbReference type="ARBA" id="ARBA00001947"/>
    </source>
</evidence>
<feature type="domain" description="Ig-like" evidence="10">
    <location>
        <begin position="121"/>
        <end position="207"/>
    </location>
</feature>
<keyword evidence="12" id="KW-1185">Reference proteome</keyword>
<dbReference type="InterPro" id="IPR008753">
    <property type="entry name" value="Peptidase_M13_N"/>
</dbReference>
<evidence type="ECO:0000256" key="9">
    <source>
        <dbReference type="SAM" id="Phobius"/>
    </source>
</evidence>
<dbReference type="GO" id="GO:0046872">
    <property type="term" value="F:metal ion binding"/>
    <property type="evidence" value="ECO:0007669"/>
    <property type="project" value="UniProtKB-KW"/>
</dbReference>
<keyword evidence="9" id="KW-0812">Transmembrane</keyword>
<comment type="cofactor">
    <cofactor evidence="1">
        <name>Zn(2+)</name>
        <dbReference type="ChEBI" id="CHEBI:29105"/>
    </cofactor>
</comment>
<dbReference type="PRINTS" id="PR00786">
    <property type="entry name" value="NEPRILYSIN"/>
</dbReference>
<dbReference type="SUPFAM" id="SSF48726">
    <property type="entry name" value="Immunoglobulin"/>
    <property type="match status" value="1"/>
</dbReference>
<dbReference type="InterPro" id="IPR013783">
    <property type="entry name" value="Ig-like_fold"/>
</dbReference>
<dbReference type="InterPro" id="IPR042089">
    <property type="entry name" value="Peptidase_M13_dom_2"/>
</dbReference>
<dbReference type="InterPro" id="IPR018497">
    <property type="entry name" value="Peptidase_M13_C"/>
</dbReference>
<evidence type="ECO:0000313" key="11">
    <source>
        <dbReference type="EMBL" id="KAK3598296.1"/>
    </source>
</evidence>
<reference evidence="11" key="3">
    <citation type="submission" date="2023-05" db="EMBL/GenBank/DDBJ databases">
        <authorList>
            <person name="Smith C.H."/>
        </authorList>
    </citation>
    <scope>NUCLEOTIDE SEQUENCE</scope>
    <source>
        <strain evidence="11">CHS0354</strain>
        <tissue evidence="11">Mantle</tissue>
    </source>
</reference>
<evidence type="ECO:0000256" key="6">
    <source>
        <dbReference type="ARBA" id="ARBA00023049"/>
    </source>
</evidence>
<protein>
    <recommendedName>
        <fullName evidence="10">Ig-like domain-containing protein</fullName>
    </recommendedName>
</protein>
<dbReference type="Pfam" id="PF01431">
    <property type="entry name" value="Peptidase_M13"/>
    <property type="match status" value="1"/>
</dbReference>
<dbReference type="Pfam" id="PF05649">
    <property type="entry name" value="Peptidase_M13_N"/>
    <property type="match status" value="1"/>
</dbReference>
<reference evidence="11" key="2">
    <citation type="journal article" date="2021" name="Genome Biol. Evol.">
        <title>Developing a high-quality reference genome for a parasitic bivalve with doubly uniparental inheritance (Bivalvia: Unionida).</title>
        <authorList>
            <person name="Smith C.H."/>
        </authorList>
    </citation>
    <scope>NUCLEOTIDE SEQUENCE</scope>
    <source>
        <strain evidence="11">CHS0354</strain>
        <tissue evidence="11">Mantle</tissue>
    </source>
</reference>
<evidence type="ECO:0000256" key="5">
    <source>
        <dbReference type="ARBA" id="ARBA00022833"/>
    </source>
</evidence>
<dbReference type="EMBL" id="JAEAOA010000642">
    <property type="protein sequence ID" value="KAK3598296.1"/>
    <property type="molecule type" value="Genomic_DNA"/>
</dbReference>
<keyword evidence="9" id="KW-0472">Membrane</keyword>
<dbReference type="CDD" id="cd08662">
    <property type="entry name" value="M13"/>
    <property type="match status" value="1"/>
</dbReference>
<evidence type="ECO:0000313" key="12">
    <source>
        <dbReference type="Proteomes" id="UP001195483"/>
    </source>
</evidence>
<dbReference type="FunFam" id="3.40.390.10:FF:000076">
    <property type="entry name" value="membrane metallo-endopeptidase-like 1"/>
    <property type="match status" value="1"/>
</dbReference>
<sequence>MPLTAHHKYIPASTNDQCNGEIPSQHAKLTLNAGSNNGSGNSRQCFLLQNADKDNEKKGKDNDERFSRTSNQSCAGRKWTNREKYLLAICCLLFTACIVFILIAFARDVLFKVHHQCHAPPEIRSLEILPSTQSHYNEGLPSLTLICNATGTPSPTHWWVLPDGTTRHGHILELHNLTAQHSGTYLCKVSHQYNGKEFFSDKKTNITIERTEGKLPVCLTQHCVVTAAHLLSSMDQSADPCENFFQFACGNWNKNNPIPEDKASFNTFEKLHDDLQIALKGLLEQPKQDYDTSTTLKAKTLYRSCMNISEIEKVGDSPLRESIAKLGGWPVIESKWTDAEFILEDILGNIRGHYNSPVLIDAFIAADDKNSSVNIIQLEQPELSMPSRDYYLKDNSSRYIRAYQTYMIDIATLLGADKDTATREMKQVLQYETALAKVSQPQNERHDTGARYKKMTIKQLQTLVPMFDWLRFFRTFIPVPLDELEPVVVFASDYLKDMIEITRKTEKRVIANYILWRVILELVPQTTTSFQQAQNEFEKVMQGILTEKPKWQKCVEYVNKKFGIASGAMFVRDNFRKESKEMALEMIHDIREAFNELLEENDWMDDETRAVAREKANAMRERISYPDFILEDQELDEKYKDLEFLEGHFFENNLRLELFDATSAIQKLREPVDKEKWEQYPAVVNAFYNPNTNDIVFPAGILQMPFYSEFFPRSLNFGGIGVVIGHEITHGFDDKGRQYDKDGNLKQWWKNVTIEMFRERTQCMITQYSTYKLKQIDQHIDGKNTLGENIADNGGLKQAYRAYKKWEQKHGKEHPLPGLNLSHDQLFFLNYAQIWCGNMRDEEALNKIRSSVHSPGPIRVLGPLSNSYDFAKAYNCPLDSSMNPKYKCAVW</sequence>
<gene>
    <name evidence="11" type="ORF">CHS0354_010272</name>
</gene>
<evidence type="ECO:0000259" key="10">
    <source>
        <dbReference type="PROSITE" id="PS50835"/>
    </source>
</evidence>
<dbReference type="InterPro" id="IPR007110">
    <property type="entry name" value="Ig-like_dom"/>
</dbReference>
<keyword evidence="6" id="KW-0482">Metalloprotease</keyword>
<dbReference type="Proteomes" id="UP001195483">
    <property type="component" value="Unassembled WGS sequence"/>
</dbReference>
<dbReference type="Gene3D" id="2.60.40.10">
    <property type="entry name" value="Immunoglobulins"/>
    <property type="match status" value="1"/>
</dbReference>
<evidence type="ECO:0000256" key="4">
    <source>
        <dbReference type="ARBA" id="ARBA00022801"/>
    </source>
</evidence>
<dbReference type="GO" id="GO:0005886">
    <property type="term" value="C:plasma membrane"/>
    <property type="evidence" value="ECO:0007669"/>
    <property type="project" value="TreeGrafter"/>
</dbReference>
<keyword evidence="8" id="KW-0325">Glycoprotein</keyword>
<reference evidence="11" key="1">
    <citation type="journal article" date="2021" name="Genome Biol. Evol.">
        <title>A High-Quality Reference Genome for a Parasitic Bivalve with Doubly Uniparental Inheritance (Bivalvia: Unionida).</title>
        <authorList>
            <person name="Smith C.H."/>
        </authorList>
    </citation>
    <scope>NUCLEOTIDE SEQUENCE</scope>
    <source>
        <strain evidence="11">CHS0354</strain>
    </source>
</reference>
<dbReference type="PROSITE" id="PS50835">
    <property type="entry name" value="IG_LIKE"/>
    <property type="match status" value="1"/>
</dbReference>
<accession>A0AAE0SUF5</accession>
<keyword evidence="7" id="KW-1015">Disulfide bond</keyword>
<evidence type="ECO:0000256" key="2">
    <source>
        <dbReference type="ARBA" id="ARBA00022670"/>
    </source>
</evidence>
<dbReference type="InterPro" id="IPR000718">
    <property type="entry name" value="Peptidase_M13"/>
</dbReference>
<dbReference type="Gene3D" id="3.40.390.10">
    <property type="entry name" value="Collagenase (Catalytic Domain)"/>
    <property type="match status" value="1"/>
</dbReference>
<keyword evidence="4" id="KW-0378">Hydrolase</keyword>
<comment type="caution">
    <text evidence="11">The sequence shown here is derived from an EMBL/GenBank/DDBJ whole genome shotgun (WGS) entry which is preliminary data.</text>
</comment>
<dbReference type="Gene3D" id="1.10.1380.10">
    <property type="entry name" value="Neutral endopeptidase , domain2"/>
    <property type="match status" value="1"/>
</dbReference>
<dbReference type="Pfam" id="PF13927">
    <property type="entry name" value="Ig_3"/>
    <property type="match status" value="1"/>
</dbReference>
<keyword evidence="3" id="KW-0479">Metal-binding</keyword>
<dbReference type="PROSITE" id="PS51885">
    <property type="entry name" value="NEPRILYSIN"/>
    <property type="match status" value="1"/>
</dbReference>
<dbReference type="AlphaFoldDB" id="A0AAE0SUF5"/>
<keyword evidence="5" id="KW-0862">Zinc</keyword>
<evidence type="ECO:0000256" key="8">
    <source>
        <dbReference type="ARBA" id="ARBA00023180"/>
    </source>
</evidence>
<dbReference type="GO" id="GO:0016485">
    <property type="term" value="P:protein processing"/>
    <property type="evidence" value="ECO:0007669"/>
    <property type="project" value="TreeGrafter"/>
</dbReference>
<dbReference type="InterPro" id="IPR024079">
    <property type="entry name" value="MetalloPept_cat_dom_sf"/>
</dbReference>
<proteinExistence type="predicted"/>